<evidence type="ECO:0000256" key="2">
    <source>
        <dbReference type="ARBA" id="ARBA00022722"/>
    </source>
</evidence>
<organism evidence="8 9">
    <name type="scientific">Nesterenkonia salmonea</name>
    <dbReference type="NCBI Taxonomy" id="1804987"/>
    <lineage>
        <taxon>Bacteria</taxon>
        <taxon>Bacillati</taxon>
        <taxon>Actinomycetota</taxon>
        <taxon>Actinomycetes</taxon>
        <taxon>Micrococcales</taxon>
        <taxon>Micrococcaceae</taxon>
        <taxon>Nesterenkonia</taxon>
    </lineage>
</organism>
<keyword evidence="4 6" id="KW-0378">Hydrolase</keyword>
<evidence type="ECO:0000256" key="3">
    <source>
        <dbReference type="ARBA" id="ARBA00022723"/>
    </source>
</evidence>
<dbReference type="NCBIfam" id="TIGR00028">
    <property type="entry name" value="Mtu_PIN_fam"/>
    <property type="match status" value="1"/>
</dbReference>
<dbReference type="SUPFAM" id="SSF88723">
    <property type="entry name" value="PIN domain-like"/>
    <property type="match status" value="1"/>
</dbReference>
<dbReference type="EMBL" id="VAVZ01000011">
    <property type="protein sequence ID" value="TLP98253.1"/>
    <property type="molecule type" value="Genomic_DNA"/>
</dbReference>
<feature type="domain" description="PIN" evidence="7">
    <location>
        <begin position="3"/>
        <end position="128"/>
    </location>
</feature>
<keyword evidence="1 6" id="KW-1277">Toxin-antitoxin system</keyword>
<dbReference type="RefSeq" id="WP_138252541.1">
    <property type="nucleotide sequence ID" value="NZ_VAVZ01000011.1"/>
</dbReference>
<comment type="cofactor">
    <cofactor evidence="6">
        <name>Mg(2+)</name>
        <dbReference type="ChEBI" id="CHEBI:18420"/>
    </cofactor>
</comment>
<protein>
    <recommendedName>
        <fullName evidence="6">Ribonuclease VapC</fullName>
        <shortName evidence="6">RNase VapC</shortName>
        <ecNumber evidence="6">3.1.-.-</ecNumber>
    </recommendedName>
    <alternativeName>
        <fullName evidence="6">Toxin VapC</fullName>
    </alternativeName>
</protein>
<dbReference type="GO" id="GO:0016788">
    <property type="term" value="F:hydrolase activity, acting on ester bonds"/>
    <property type="evidence" value="ECO:0007669"/>
    <property type="project" value="InterPro"/>
</dbReference>
<dbReference type="InterPro" id="IPR022907">
    <property type="entry name" value="VapC_family"/>
</dbReference>
<evidence type="ECO:0000256" key="1">
    <source>
        <dbReference type="ARBA" id="ARBA00022649"/>
    </source>
</evidence>
<keyword evidence="9" id="KW-1185">Reference proteome</keyword>
<comment type="caution">
    <text evidence="8">The sequence shown here is derived from an EMBL/GenBank/DDBJ whole genome shotgun (WGS) entry which is preliminary data.</text>
</comment>
<dbReference type="Proteomes" id="UP000310458">
    <property type="component" value="Unassembled WGS sequence"/>
</dbReference>
<evidence type="ECO:0000313" key="9">
    <source>
        <dbReference type="Proteomes" id="UP000310458"/>
    </source>
</evidence>
<evidence type="ECO:0000256" key="4">
    <source>
        <dbReference type="ARBA" id="ARBA00022801"/>
    </source>
</evidence>
<dbReference type="AlphaFoldDB" id="A0A5R9BC83"/>
<dbReference type="GO" id="GO:0000287">
    <property type="term" value="F:magnesium ion binding"/>
    <property type="evidence" value="ECO:0007669"/>
    <property type="project" value="UniProtKB-UniRule"/>
</dbReference>
<evidence type="ECO:0000259" key="7">
    <source>
        <dbReference type="Pfam" id="PF01850"/>
    </source>
</evidence>
<dbReference type="OrthoDB" id="128866at2"/>
<dbReference type="EC" id="3.1.-.-" evidence="6"/>
<comment type="function">
    <text evidence="6">Toxic component of a toxin-antitoxin (TA) system. An RNase.</text>
</comment>
<keyword evidence="2 6" id="KW-0540">Nuclease</keyword>
<evidence type="ECO:0000256" key="6">
    <source>
        <dbReference type="HAMAP-Rule" id="MF_00265"/>
    </source>
</evidence>
<comment type="similarity">
    <text evidence="6">Belongs to the PINc/VapC protein family.</text>
</comment>
<dbReference type="GO" id="GO:0004540">
    <property type="term" value="F:RNA nuclease activity"/>
    <property type="evidence" value="ECO:0007669"/>
    <property type="project" value="InterPro"/>
</dbReference>
<dbReference type="GO" id="GO:0045926">
    <property type="term" value="P:negative regulation of growth"/>
    <property type="evidence" value="ECO:0007669"/>
    <property type="project" value="UniProtKB-ARBA"/>
</dbReference>
<name>A0A5R9BC83_9MICC</name>
<dbReference type="GO" id="GO:0090729">
    <property type="term" value="F:toxin activity"/>
    <property type="evidence" value="ECO:0007669"/>
    <property type="project" value="UniProtKB-KW"/>
</dbReference>
<dbReference type="InterPro" id="IPR002716">
    <property type="entry name" value="PIN_dom"/>
</dbReference>
<keyword evidence="5 6" id="KW-0460">Magnesium</keyword>
<reference evidence="8 9" key="1">
    <citation type="submission" date="2019-05" db="EMBL/GenBank/DDBJ databases">
        <title>Nesterenkonia sp. GY074 isolated from the Southern Atlantic Ocean.</title>
        <authorList>
            <person name="Zhang G."/>
        </authorList>
    </citation>
    <scope>NUCLEOTIDE SEQUENCE [LARGE SCALE GENOMIC DNA]</scope>
    <source>
        <strain evidence="8 9">GY074</strain>
    </source>
</reference>
<dbReference type="Gene3D" id="3.40.50.1010">
    <property type="entry name" value="5'-nuclease"/>
    <property type="match status" value="1"/>
</dbReference>
<proteinExistence type="inferred from homology"/>
<sequence length="143" mass="16072">MSYLPDVNVWLAAMWGRHIHHAEVRRWIDQVEEPIALCRVTQMAVLRLISNPRALGKDAVSRAEAWRAVDDIEADSRVVWSHEPPGTGAVWRAMSARRDGSHKLWTDDYLSAFAQSGKFTLVTLDKALGDRHPSVETLVLSSS</sequence>
<keyword evidence="3 6" id="KW-0479">Metal-binding</keyword>
<feature type="binding site" evidence="6">
    <location>
        <position position="6"/>
    </location>
    <ligand>
        <name>Mg(2+)</name>
        <dbReference type="ChEBI" id="CHEBI:18420"/>
    </ligand>
</feature>
<accession>A0A5R9BC83</accession>
<dbReference type="Pfam" id="PF01850">
    <property type="entry name" value="PIN"/>
    <property type="match status" value="1"/>
</dbReference>
<dbReference type="HAMAP" id="MF_00265">
    <property type="entry name" value="VapC_Nob1"/>
    <property type="match status" value="1"/>
</dbReference>
<feature type="binding site" evidence="6">
    <location>
        <position position="107"/>
    </location>
    <ligand>
        <name>Mg(2+)</name>
        <dbReference type="ChEBI" id="CHEBI:18420"/>
    </ligand>
</feature>
<evidence type="ECO:0000256" key="5">
    <source>
        <dbReference type="ARBA" id="ARBA00022842"/>
    </source>
</evidence>
<evidence type="ECO:0000313" key="8">
    <source>
        <dbReference type="EMBL" id="TLP98253.1"/>
    </source>
</evidence>
<keyword evidence="6" id="KW-0800">Toxin</keyword>
<dbReference type="InterPro" id="IPR006226">
    <property type="entry name" value="Mtu_PIN"/>
</dbReference>
<dbReference type="InterPro" id="IPR029060">
    <property type="entry name" value="PIN-like_dom_sf"/>
</dbReference>
<gene>
    <name evidence="6" type="primary">vapC</name>
    <name evidence="8" type="ORF">FEF26_05510</name>
</gene>